<keyword evidence="5" id="KW-0963">Cytoplasm</keyword>
<dbReference type="AlphaFoldDB" id="A0A1S2PAN4"/>
<keyword evidence="7 12" id="KW-0808">Transferase</keyword>
<dbReference type="PANTHER" id="PTHR11579:SF0">
    <property type="entry name" value="PROTEIN-L-ISOASPARTATE(D-ASPARTATE) O-METHYLTRANSFERASE"/>
    <property type="match status" value="1"/>
</dbReference>
<keyword evidence="13" id="KW-1185">Reference proteome</keyword>
<dbReference type="EC" id="2.1.1.77" evidence="3"/>
<dbReference type="InterPro" id="IPR029063">
    <property type="entry name" value="SAM-dependent_MTases_sf"/>
</dbReference>
<evidence type="ECO:0000256" key="5">
    <source>
        <dbReference type="ARBA" id="ARBA00022490"/>
    </source>
</evidence>
<comment type="subcellular location">
    <subcellularLocation>
        <location evidence="1">Cytoplasm</location>
    </subcellularLocation>
</comment>
<evidence type="ECO:0000313" key="13">
    <source>
        <dbReference type="Proteomes" id="UP000179935"/>
    </source>
</evidence>
<dbReference type="Proteomes" id="UP000179935">
    <property type="component" value="Unassembled WGS sequence"/>
</dbReference>
<proteinExistence type="inferred from homology"/>
<evidence type="ECO:0000256" key="6">
    <source>
        <dbReference type="ARBA" id="ARBA00022603"/>
    </source>
</evidence>
<organism evidence="12 13">
    <name type="scientific">Streptomyces colonosanans</name>
    <dbReference type="NCBI Taxonomy" id="1428652"/>
    <lineage>
        <taxon>Bacteria</taxon>
        <taxon>Bacillati</taxon>
        <taxon>Actinomycetota</taxon>
        <taxon>Actinomycetes</taxon>
        <taxon>Kitasatosporales</taxon>
        <taxon>Streptomycetaceae</taxon>
        <taxon>Streptomyces</taxon>
    </lineage>
</organism>
<sequence length="390" mass="42061">MVARLEREVALAPGPVRDALLALPREVLIPQAYVRRSAPDETPRRWDLLDWSKPGDRDELLRLLYSGESVPIQHDGEPILSRIPGPRSGGAITAMSSVAGMTADLLHQLGLGRGQRVLDVGTGAGVTASVACFVCGHDGVVTVDIDRHVSEAARARLAALGYRPVVATGDGTAGWPAQVPYDRIFISFAVPRVPPALMSQLAPNGRALMTLGTSSPSWPGLAVVTRSESGVVEGELIAVEFGHRGGWGFDRLFLSREFRDQITTSPGDWTRRSRLEPPADTARGMWLALDHFFPGLVRHFGADHLTIGAPECGSWMRVCPADSGRWDVTGAGPRDVWAELQDVAGRWQAAGSPHTYRLEIDADGTQRVTTSCGALSWPIPAPCRDHGDIR</sequence>
<dbReference type="Pfam" id="PF01135">
    <property type="entry name" value="PCMT"/>
    <property type="match status" value="1"/>
</dbReference>
<evidence type="ECO:0000256" key="1">
    <source>
        <dbReference type="ARBA" id="ARBA00004496"/>
    </source>
</evidence>
<evidence type="ECO:0000256" key="4">
    <source>
        <dbReference type="ARBA" id="ARBA00013346"/>
    </source>
</evidence>
<evidence type="ECO:0000256" key="10">
    <source>
        <dbReference type="ARBA" id="ARBA00031323"/>
    </source>
</evidence>
<dbReference type="GO" id="GO:0032259">
    <property type="term" value="P:methylation"/>
    <property type="evidence" value="ECO:0007669"/>
    <property type="project" value="UniProtKB-KW"/>
</dbReference>
<reference evidence="12 13" key="1">
    <citation type="submission" date="2016-10" db="EMBL/GenBank/DDBJ databases">
        <title>Genome sequence of Streptomyces sp. MUSC 93.</title>
        <authorList>
            <person name="Lee L.-H."/>
            <person name="Ser H.-L."/>
            <person name="Law J.W.-F."/>
        </authorList>
    </citation>
    <scope>NUCLEOTIDE SEQUENCE [LARGE SCALE GENOMIC DNA]</scope>
    <source>
        <strain evidence="12 13">MUSC 93</strain>
    </source>
</reference>
<evidence type="ECO:0000313" key="12">
    <source>
        <dbReference type="EMBL" id="OIJ90465.1"/>
    </source>
</evidence>
<dbReference type="OrthoDB" id="4290053at2"/>
<evidence type="ECO:0000256" key="3">
    <source>
        <dbReference type="ARBA" id="ARBA00011890"/>
    </source>
</evidence>
<gene>
    <name evidence="12" type="ORF">BIV24_18010</name>
</gene>
<dbReference type="EMBL" id="MLYP01000045">
    <property type="protein sequence ID" value="OIJ90465.1"/>
    <property type="molecule type" value="Genomic_DNA"/>
</dbReference>
<comment type="caution">
    <text evidence="12">The sequence shown here is derived from an EMBL/GenBank/DDBJ whole genome shotgun (WGS) entry which is preliminary data.</text>
</comment>
<dbReference type="SUPFAM" id="SSF53335">
    <property type="entry name" value="S-adenosyl-L-methionine-dependent methyltransferases"/>
    <property type="match status" value="1"/>
</dbReference>
<evidence type="ECO:0000256" key="7">
    <source>
        <dbReference type="ARBA" id="ARBA00022679"/>
    </source>
</evidence>
<dbReference type="InterPro" id="IPR000682">
    <property type="entry name" value="PCMT"/>
</dbReference>
<protein>
    <recommendedName>
        <fullName evidence="4">Protein-L-isoaspartate O-methyltransferase</fullName>
        <ecNumber evidence="3">2.1.1.77</ecNumber>
    </recommendedName>
    <alternativeName>
        <fullName evidence="11">L-isoaspartyl protein carboxyl methyltransferase</fullName>
    </alternativeName>
    <alternativeName>
        <fullName evidence="9">Protein L-isoaspartyl methyltransferase</fullName>
    </alternativeName>
    <alternativeName>
        <fullName evidence="10">Protein-beta-aspartate methyltransferase</fullName>
    </alternativeName>
</protein>
<dbReference type="GO" id="GO:0004719">
    <property type="term" value="F:protein-L-isoaspartate (D-aspartate) O-methyltransferase activity"/>
    <property type="evidence" value="ECO:0007669"/>
    <property type="project" value="UniProtKB-EC"/>
</dbReference>
<dbReference type="GO" id="GO:0005737">
    <property type="term" value="C:cytoplasm"/>
    <property type="evidence" value="ECO:0007669"/>
    <property type="project" value="UniProtKB-SubCell"/>
</dbReference>
<evidence type="ECO:0000256" key="9">
    <source>
        <dbReference type="ARBA" id="ARBA00030757"/>
    </source>
</evidence>
<dbReference type="Gene3D" id="3.40.50.150">
    <property type="entry name" value="Vaccinia Virus protein VP39"/>
    <property type="match status" value="1"/>
</dbReference>
<dbReference type="CDD" id="cd02440">
    <property type="entry name" value="AdoMet_MTases"/>
    <property type="match status" value="1"/>
</dbReference>
<evidence type="ECO:0000256" key="2">
    <source>
        <dbReference type="ARBA" id="ARBA00005369"/>
    </source>
</evidence>
<accession>A0A1S2PAN4</accession>
<dbReference type="STRING" id="1428652.BIV24_18010"/>
<keyword evidence="8" id="KW-0949">S-adenosyl-L-methionine</keyword>
<name>A0A1S2PAN4_9ACTN</name>
<comment type="similarity">
    <text evidence="2">Belongs to the methyltransferase superfamily. L-isoaspartyl/D-aspartyl protein methyltransferase family.</text>
</comment>
<dbReference type="PANTHER" id="PTHR11579">
    <property type="entry name" value="PROTEIN-L-ISOASPARTATE O-METHYLTRANSFERASE"/>
    <property type="match status" value="1"/>
</dbReference>
<keyword evidence="6 12" id="KW-0489">Methyltransferase</keyword>
<evidence type="ECO:0000256" key="8">
    <source>
        <dbReference type="ARBA" id="ARBA00022691"/>
    </source>
</evidence>
<evidence type="ECO:0000256" key="11">
    <source>
        <dbReference type="ARBA" id="ARBA00031350"/>
    </source>
</evidence>